<evidence type="ECO:0000313" key="1">
    <source>
        <dbReference type="EMBL" id="CAB3835028.1"/>
    </source>
</evidence>
<dbReference type="EMBL" id="CADILG010000004">
    <property type="protein sequence ID" value="CAB3835028.1"/>
    <property type="molecule type" value="Genomic_DNA"/>
</dbReference>
<organism evidence="1 2">
    <name type="scientific">Achromobacter anxifer</name>
    <dbReference type="NCBI Taxonomy" id="1287737"/>
    <lineage>
        <taxon>Bacteria</taxon>
        <taxon>Pseudomonadati</taxon>
        <taxon>Pseudomonadota</taxon>
        <taxon>Betaproteobacteria</taxon>
        <taxon>Burkholderiales</taxon>
        <taxon>Alcaligenaceae</taxon>
        <taxon>Achromobacter</taxon>
    </lineage>
</organism>
<protein>
    <submittedName>
        <fullName evidence="1">Uncharacterized protein</fullName>
    </submittedName>
</protein>
<dbReference type="RefSeq" id="WP_175205782.1">
    <property type="nucleotide sequence ID" value="NZ_CADILG010000004.1"/>
</dbReference>
<keyword evidence="2" id="KW-1185">Reference proteome</keyword>
<proteinExistence type="predicted"/>
<dbReference type="Proteomes" id="UP000494117">
    <property type="component" value="Unassembled WGS sequence"/>
</dbReference>
<gene>
    <name evidence="1" type="ORF">LMG26858_00892</name>
</gene>
<reference evidence="1 2" key="1">
    <citation type="submission" date="2020-04" db="EMBL/GenBank/DDBJ databases">
        <authorList>
            <person name="De Canck E."/>
        </authorList>
    </citation>
    <scope>NUCLEOTIDE SEQUENCE [LARGE SCALE GENOMIC DNA]</scope>
    <source>
        <strain evidence="1 2">LMG 26858</strain>
    </source>
</reference>
<accession>A0A6S7CFK9</accession>
<sequence>MKSVLAAIGAIVLAFHLAASLGIGHFQLIYSGTPYQCVEVNALADEQKK</sequence>
<name>A0A6S7CFK9_9BURK</name>
<dbReference type="AlphaFoldDB" id="A0A6S7CFK9"/>
<evidence type="ECO:0000313" key="2">
    <source>
        <dbReference type="Proteomes" id="UP000494117"/>
    </source>
</evidence>